<dbReference type="Proteomes" id="UP001497453">
    <property type="component" value="Chromosome 10"/>
</dbReference>
<feature type="domain" description="AB hydrolase-1" evidence="2">
    <location>
        <begin position="45"/>
        <end position="336"/>
    </location>
</feature>
<dbReference type="Gene3D" id="3.40.50.1820">
    <property type="entry name" value="alpha/beta hydrolase"/>
    <property type="match status" value="1"/>
</dbReference>
<dbReference type="InterPro" id="IPR029058">
    <property type="entry name" value="AB_hydrolase_fold"/>
</dbReference>
<dbReference type="PANTHER" id="PTHR43798:SF31">
    <property type="entry name" value="AB HYDROLASE SUPERFAMILY PROTEIN YCLE"/>
    <property type="match status" value="1"/>
</dbReference>
<dbReference type="EMBL" id="OZ037953">
    <property type="protein sequence ID" value="CAL1697815.1"/>
    <property type="molecule type" value="Genomic_DNA"/>
</dbReference>
<evidence type="ECO:0000313" key="3">
    <source>
        <dbReference type="EMBL" id="CAL1697815.1"/>
    </source>
</evidence>
<proteinExistence type="predicted"/>
<dbReference type="Pfam" id="PF12697">
    <property type="entry name" value="Abhydrolase_6"/>
    <property type="match status" value="1"/>
</dbReference>
<name>A0ABP1CQ50_9APHY</name>
<reference evidence="4" key="1">
    <citation type="submission" date="2024-04" db="EMBL/GenBank/DDBJ databases">
        <authorList>
            <person name="Shaw F."/>
            <person name="Minotto A."/>
        </authorList>
    </citation>
    <scope>NUCLEOTIDE SEQUENCE [LARGE SCALE GENOMIC DNA]</scope>
</reference>
<gene>
    <name evidence="3" type="ORF">GFSPODELE1_LOCUS1868</name>
</gene>
<keyword evidence="1" id="KW-0378">Hydrolase</keyword>
<keyword evidence="4" id="KW-1185">Reference proteome</keyword>
<dbReference type="InterPro" id="IPR050266">
    <property type="entry name" value="AB_hydrolase_sf"/>
</dbReference>
<evidence type="ECO:0000256" key="1">
    <source>
        <dbReference type="ARBA" id="ARBA00022801"/>
    </source>
</evidence>
<evidence type="ECO:0000259" key="2">
    <source>
        <dbReference type="Pfam" id="PF12697"/>
    </source>
</evidence>
<organism evidence="3 4">
    <name type="scientific">Somion occarium</name>
    <dbReference type="NCBI Taxonomy" id="3059160"/>
    <lineage>
        <taxon>Eukaryota</taxon>
        <taxon>Fungi</taxon>
        <taxon>Dikarya</taxon>
        <taxon>Basidiomycota</taxon>
        <taxon>Agaricomycotina</taxon>
        <taxon>Agaricomycetes</taxon>
        <taxon>Polyporales</taxon>
        <taxon>Cerrenaceae</taxon>
        <taxon>Somion</taxon>
    </lineage>
</organism>
<dbReference type="InterPro" id="IPR000073">
    <property type="entry name" value="AB_hydrolase_1"/>
</dbReference>
<evidence type="ECO:0000313" key="4">
    <source>
        <dbReference type="Proteomes" id="UP001497453"/>
    </source>
</evidence>
<dbReference type="SUPFAM" id="SSF53474">
    <property type="entry name" value="alpha/beta-Hydrolases"/>
    <property type="match status" value="1"/>
</dbReference>
<protein>
    <recommendedName>
        <fullName evidence="2">AB hydrolase-1 domain-containing protein</fullName>
    </recommendedName>
</protein>
<sequence>MASSMHCQSYVFDPRPRYPLQLTAKRYWIPSENALLSNDSDALTLIFTHGTGFHKEIWEPTIEHLFDVIANENNNGRSGQRVKIREVWSVDAPDHGDAAILNEKVLQWGYSEVVSWEEHARSLHAFLTGLGTGVDVDFSTHNLVGVGHSMGAVSLILSETYMPELRFSSMILVEPMIVPEPPKAFKERLSAGFLISAAQRRRDVFPSREEATKYVQNSGVSKHWDPRVQKVFVKHGLRQLPTAEYPKLTEGVTLKCSKVMEIACYKDALGRTRAFQRLHLLCSQIPVHFVYGVINDQVPGVVKENFLTVGAKGRHASVTRIDGAGHLVPHMQPQRLGRALMEILQCRPASKVAEATEAPENTKLPHGHEKQFEAQAQASLRGHLRSFL</sequence>
<dbReference type="PANTHER" id="PTHR43798">
    <property type="entry name" value="MONOACYLGLYCEROL LIPASE"/>
    <property type="match status" value="1"/>
</dbReference>
<accession>A0ABP1CQ50</accession>